<dbReference type="Gene3D" id="3.40.50.150">
    <property type="entry name" value="Vaccinia Virus protein VP39"/>
    <property type="match status" value="1"/>
</dbReference>
<dbReference type="Proteomes" id="UP001305779">
    <property type="component" value="Unassembled WGS sequence"/>
</dbReference>
<evidence type="ECO:0000313" key="2">
    <source>
        <dbReference type="Proteomes" id="UP001305779"/>
    </source>
</evidence>
<evidence type="ECO:0008006" key="3">
    <source>
        <dbReference type="Google" id="ProtNLM"/>
    </source>
</evidence>
<keyword evidence="2" id="KW-1185">Reference proteome</keyword>
<comment type="caution">
    <text evidence="1">The sequence shown here is derived from an EMBL/GenBank/DDBJ whole genome shotgun (WGS) entry which is preliminary data.</text>
</comment>
<protein>
    <recommendedName>
        <fullName evidence="3">Methyltransferase domain-containing protein</fullName>
    </recommendedName>
</protein>
<proteinExistence type="predicted"/>
<dbReference type="SUPFAM" id="SSF53335">
    <property type="entry name" value="S-adenosyl-L-methionine-dependent methyltransferases"/>
    <property type="match status" value="1"/>
</dbReference>
<dbReference type="InterPro" id="IPR029063">
    <property type="entry name" value="SAM-dependent_MTases_sf"/>
</dbReference>
<name>A0ABR0E1A0_ZASCE</name>
<evidence type="ECO:0000313" key="1">
    <source>
        <dbReference type="EMBL" id="KAK4495184.1"/>
    </source>
</evidence>
<sequence length="194" mass="22358">MKKPFEEKWHGYFDVVHVRLVQAAIQEEKEWELMMRNVTRLLKPGGWLQWVESDRAVSVRHALRPVAPPLAAEQTTYRPPSLEHLASLNRSMMPDTRAQAMNHGFMNLDVLMARESLQDVLCDGYVLDRQDDGGKFRRELAEMGIVTVRSMLKARGEEGLQEEWAEKAREEVERGAHFVTRMKVFVGRKGLDAV</sequence>
<organism evidence="1 2">
    <name type="scientific">Zasmidium cellare</name>
    <name type="common">Wine cellar mold</name>
    <name type="synonym">Racodium cellare</name>
    <dbReference type="NCBI Taxonomy" id="395010"/>
    <lineage>
        <taxon>Eukaryota</taxon>
        <taxon>Fungi</taxon>
        <taxon>Dikarya</taxon>
        <taxon>Ascomycota</taxon>
        <taxon>Pezizomycotina</taxon>
        <taxon>Dothideomycetes</taxon>
        <taxon>Dothideomycetidae</taxon>
        <taxon>Mycosphaerellales</taxon>
        <taxon>Mycosphaerellaceae</taxon>
        <taxon>Zasmidium</taxon>
    </lineage>
</organism>
<accession>A0ABR0E1A0</accession>
<reference evidence="1 2" key="1">
    <citation type="journal article" date="2023" name="G3 (Bethesda)">
        <title>A chromosome-level genome assembly of Zasmidium syzygii isolated from banana leaves.</title>
        <authorList>
            <person name="van Westerhoven A.C."/>
            <person name="Mehrabi R."/>
            <person name="Talebi R."/>
            <person name="Steentjes M.B.F."/>
            <person name="Corcolon B."/>
            <person name="Chong P.A."/>
            <person name="Kema G.H.J."/>
            <person name="Seidl M.F."/>
        </authorList>
    </citation>
    <scope>NUCLEOTIDE SEQUENCE [LARGE SCALE GENOMIC DNA]</scope>
    <source>
        <strain evidence="1 2">P124</strain>
    </source>
</reference>
<dbReference type="EMBL" id="JAXOVC010000012">
    <property type="protein sequence ID" value="KAK4495184.1"/>
    <property type="molecule type" value="Genomic_DNA"/>
</dbReference>
<gene>
    <name evidence="1" type="ORF">PRZ48_013511</name>
</gene>